<protein>
    <submittedName>
        <fullName evidence="9">Cell cycle checkpoint kinase 2</fullName>
    </submittedName>
</protein>
<dbReference type="GO" id="GO:0005524">
    <property type="term" value="F:ATP binding"/>
    <property type="evidence" value="ECO:0007669"/>
    <property type="project" value="UniProtKB-KW"/>
</dbReference>
<dbReference type="EMBL" id="JTDY01000117">
    <property type="protein sequence ID" value="KOB78753.1"/>
    <property type="molecule type" value="Genomic_DNA"/>
</dbReference>
<keyword evidence="7" id="KW-0472">Membrane</keyword>
<keyword evidence="3" id="KW-0808">Transferase</keyword>
<evidence type="ECO:0000256" key="2">
    <source>
        <dbReference type="ARBA" id="ARBA00022527"/>
    </source>
</evidence>
<evidence type="ECO:0000313" key="9">
    <source>
        <dbReference type="EMBL" id="KOB78753.1"/>
    </source>
</evidence>
<dbReference type="InterPro" id="IPR000719">
    <property type="entry name" value="Prot_kinase_dom"/>
</dbReference>
<sequence length="70" mass="7894">MYLASEVLRSNGVQCYGPEVDVWSLGVIFFSSFCAHSIMYLASEVLRSNGVQCYGPEVDVWSFGVIFFVW</sequence>
<dbReference type="Gene3D" id="1.10.510.10">
    <property type="entry name" value="Transferase(Phosphotransferase) domain 1"/>
    <property type="match status" value="2"/>
</dbReference>
<keyword evidence="5 9" id="KW-0418">Kinase</keyword>
<keyword evidence="2" id="KW-0723">Serine/threonine-protein kinase</keyword>
<feature type="transmembrane region" description="Helical" evidence="7">
    <location>
        <begin position="22"/>
        <end position="42"/>
    </location>
</feature>
<dbReference type="AlphaFoldDB" id="A0A0L7LTF0"/>
<evidence type="ECO:0000256" key="4">
    <source>
        <dbReference type="ARBA" id="ARBA00022741"/>
    </source>
</evidence>
<organism evidence="9 10">
    <name type="scientific">Operophtera brumata</name>
    <name type="common">Winter moth</name>
    <name type="synonym">Phalaena brumata</name>
    <dbReference type="NCBI Taxonomy" id="104452"/>
    <lineage>
        <taxon>Eukaryota</taxon>
        <taxon>Metazoa</taxon>
        <taxon>Ecdysozoa</taxon>
        <taxon>Arthropoda</taxon>
        <taxon>Hexapoda</taxon>
        <taxon>Insecta</taxon>
        <taxon>Pterygota</taxon>
        <taxon>Neoptera</taxon>
        <taxon>Endopterygota</taxon>
        <taxon>Lepidoptera</taxon>
        <taxon>Glossata</taxon>
        <taxon>Ditrysia</taxon>
        <taxon>Geometroidea</taxon>
        <taxon>Geometridae</taxon>
        <taxon>Larentiinae</taxon>
        <taxon>Operophtera</taxon>
    </lineage>
</organism>
<keyword evidence="4" id="KW-0547">Nucleotide-binding</keyword>
<feature type="domain" description="Protein kinase" evidence="8">
    <location>
        <begin position="1"/>
        <end position="70"/>
    </location>
</feature>
<dbReference type="InterPro" id="IPR050205">
    <property type="entry name" value="CDPK_Ser/Thr_kinases"/>
</dbReference>
<evidence type="ECO:0000313" key="10">
    <source>
        <dbReference type="Proteomes" id="UP000037510"/>
    </source>
</evidence>
<evidence type="ECO:0000256" key="3">
    <source>
        <dbReference type="ARBA" id="ARBA00022679"/>
    </source>
</evidence>
<dbReference type="PROSITE" id="PS50011">
    <property type="entry name" value="PROTEIN_KINASE_DOM"/>
    <property type="match status" value="1"/>
</dbReference>
<dbReference type="Proteomes" id="UP000037510">
    <property type="component" value="Unassembled WGS sequence"/>
</dbReference>
<evidence type="ECO:0000259" key="8">
    <source>
        <dbReference type="PROSITE" id="PS50011"/>
    </source>
</evidence>
<gene>
    <name evidence="9" type="ORF">OBRU01_01776</name>
</gene>
<accession>A0A0L7LTF0</accession>
<evidence type="ECO:0000256" key="1">
    <source>
        <dbReference type="ARBA" id="ARBA00006692"/>
    </source>
</evidence>
<dbReference type="InterPro" id="IPR011009">
    <property type="entry name" value="Kinase-like_dom_sf"/>
</dbReference>
<proteinExistence type="inferred from homology"/>
<dbReference type="SUPFAM" id="SSF56112">
    <property type="entry name" value="Protein kinase-like (PK-like)"/>
    <property type="match status" value="2"/>
</dbReference>
<keyword evidence="7" id="KW-0812">Transmembrane</keyword>
<keyword evidence="7" id="KW-1133">Transmembrane helix</keyword>
<keyword evidence="10" id="KW-1185">Reference proteome</keyword>
<keyword evidence="6" id="KW-0067">ATP-binding</keyword>
<evidence type="ECO:0000256" key="7">
    <source>
        <dbReference type="SAM" id="Phobius"/>
    </source>
</evidence>
<name>A0A0L7LTF0_OPEBR</name>
<reference evidence="9 10" key="1">
    <citation type="journal article" date="2015" name="Genome Biol. Evol.">
        <title>The genome of winter moth (Operophtera brumata) provides a genomic perspective on sexual dimorphism and phenology.</title>
        <authorList>
            <person name="Derks M.F."/>
            <person name="Smit S."/>
            <person name="Salis L."/>
            <person name="Schijlen E."/>
            <person name="Bossers A."/>
            <person name="Mateman C."/>
            <person name="Pijl A.S."/>
            <person name="de Ridder D."/>
            <person name="Groenen M.A."/>
            <person name="Visser M.E."/>
            <person name="Megens H.J."/>
        </authorList>
    </citation>
    <scope>NUCLEOTIDE SEQUENCE [LARGE SCALE GENOMIC DNA]</scope>
    <source>
        <strain evidence="9">WM2013NL</strain>
        <tissue evidence="9">Head and thorax</tissue>
    </source>
</reference>
<evidence type="ECO:0000256" key="5">
    <source>
        <dbReference type="ARBA" id="ARBA00022777"/>
    </source>
</evidence>
<dbReference type="PANTHER" id="PTHR24349">
    <property type="entry name" value="SERINE/THREONINE-PROTEIN KINASE"/>
    <property type="match status" value="1"/>
</dbReference>
<comment type="caution">
    <text evidence="9">The sequence shown here is derived from an EMBL/GenBank/DDBJ whole genome shotgun (WGS) entry which is preliminary data.</text>
</comment>
<dbReference type="GO" id="GO:0004674">
    <property type="term" value="F:protein serine/threonine kinase activity"/>
    <property type="evidence" value="ECO:0007669"/>
    <property type="project" value="UniProtKB-KW"/>
</dbReference>
<evidence type="ECO:0000256" key="6">
    <source>
        <dbReference type="ARBA" id="ARBA00022840"/>
    </source>
</evidence>
<comment type="similarity">
    <text evidence="1">Belongs to the protein kinase superfamily. CAMK Ser/Thr protein kinase family.</text>
</comment>